<name>A0A382GFT6_9ZZZZ</name>
<dbReference type="PANTHER" id="PTHR45024:SF2">
    <property type="entry name" value="SCP2 DOMAIN-CONTAINING PROTEIN"/>
    <property type="match status" value="1"/>
</dbReference>
<gene>
    <name evidence="4" type="ORF">METZ01_LOCUS226633</name>
</gene>
<comment type="similarity">
    <text evidence="1">Belongs to the short-chain dehydrogenases/reductases (SDR) family.</text>
</comment>
<dbReference type="PANTHER" id="PTHR45024">
    <property type="entry name" value="DEHYDROGENASES, SHORT CHAIN"/>
    <property type="match status" value="1"/>
</dbReference>
<organism evidence="4">
    <name type="scientific">marine metagenome</name>
    <dbReference type="NCBI Taxonomy" id="408172"/>
    <lineage>
        <taxon>unclassified sequences</taxon>
        <taxon>metagenomes</taxon>
        <taxon>ecological metagenomes</taxon>
    </lineage>
</organism>
<dbReference type="Gene3D" id="3.40.50.720">
    <property type="entry name" value="NAD(P)-binding Rossmann-like Domain"/>
    <property type="match status" value="1"/>
</dbReference>
<dbReference type="InterPro" id="IPR002347">
    <property type="entry name" value="SDR_fam"/>
</dbReference>
<dbReference type="EMBL" id="UINC01055189">
    <property type="protein sequence ID" value="SVB73779.1"/>
    <property type="molecule type" value="Genomic_DNA"/>
</dbReference>
<proteinExistence type="inferred from homology"/>
<dbReference type="GO" id="GO:0016491">
    <property type="term" value="F:oxidoreductase activity"/>
    <property type="evidence" value="ECO:0007669"/>
    <property type="project" value="UniProtKB-KW"/>
</dbReference>
<keyword evidence="2" id="KW-0560">Oxidoreductase</keyword>
<dbReference type="InterPro" id="IPR057326">
    <property type="entry name" value="KR_dom"/>
</dbReference>
<evidence type="ECO:0000259" key="3">
    <source>
        <dbReference type="SMART" id="SM00822"/>
    </source>
</evidence>
<evidence type="ECO:0000313" key="4">
    <source>
        <dbReference type="EMBL" id="SVB73779.1"/>
    </source>
</evidence>
<dbReference type="InterPro" id="IPR036291">
    <property type="entry name" value="NAD(P)-bd_dom_sf"/>
</dbReference>
<accession>A0A382GFT6</accession>
<dbReference type="Pfam" id="PF00106">
    <property type="entry name" value="adh_short"/>
    <property type="match status" value="1"/>
</dbReference>
<sequence>MKQHLSGKTAIVTGGAGGMGSQISRIFAEQGAKVIVADTGADVEGRMGKDPSKINKLVDEINMSGGEAIGCVGDVSEMDHAEGLVRTALENWGKLDILICAHGILRERMIFNMTEEEWDGSIKSHLKGCFAPTKFASIHWRQQRNGGRIIYFTSVAGIRGASGQPNYSAAHQGKIGLMLSCANSLDRYGVTANCISPVSSTRMTDRGLGAWVSRDEPPPSASAAGTEKDPKNVVPAIVLLASDLGADITGRVVGATGNQISIWREPERDQTLYSIDPYWDLDRLFQIMPDTLAAENLE</sequence>
<dbReference type="InterPro" id="IPR051687">
    <property type="entry name" value="Peroxisomal_Beta-Oxidation"/>
</dbReference>
<evidence type="ECO:0000256" key="1">
    <source>
        <dbReference type="ARBA" id="ARBA00006484"/>
    </source>
</evidence>
<dbReference type="SMART" id="SM00822">
    <property type="entry name" value="PKS_KR"/>
    <property type="match status" value="1"/>
</dbReference>
<dbReference type="AlphaFoldDB" id="A0A382GFT6"/>
<protein>
    <recommendedName>
        <fullName evidence="3">Ketoreductase domain-containing protein</fullName>
    </recommendedName>
</protein>
<feature type="domain" description="Ketoreductase" evidence="3">
    <location>
        <begin position="8"/>
        <end position="201"/>
    </location>
</feature>
<dbReference type="SUPFAM" id="SSF51735">
    <property type="entry name" value="NAD(P)-binding Rossmann-fold domains"/>
    <property type="match status" value="1"/>
</dbReference>
<feature type="non-terminal residue" evidence="4">
    <location>
        <position position="298"/>
    </location>
</feature>
<dbReference type="PRINTS" id="PR00081">
    <property type="entry name" value="GDHRDH"/>
</dbReference>
<evidence type="ECO:0000256" key="2">
    <source>
        <dbReference type="ARBA" id="ARBA00023002"/>
    </source>
</evidence>
<reference evidence="4" key="1">
    <citation type="submission" date="2018-05" db="EMBL/GenBank/DDBJ databases">
        <authorList>
            <person name="Lanie J.A."/>
            <person name="Ng W.-L."/>
            <person name="Kazmierczak K.M."/>
            <person name="Andrzejewski T.M."/>
            <person name="Davidsen T.M."/>
            <person name="Wayne K.J."/>
            <person name="Tettelin H."/>
            <person name="Glass J.I."/>
            <person name="Rusch D."/>
            <person name="Podicherti R."/>
            <person name="Tsui H.-C.T."/>
            <person name="Winkler M.E."/>
        </authorList>
    </citation>
    <scope>NUCLEOTIDE SEQUENCE</scope>
</reference>